<protein>
    <submittedName>
        <fullName evidence="2">Uncharacterized protein</fullName>
    </submittedName>
</protein>
<sequence>MTEWLQTCPGLICLRSHKSSGSSHKTITTTGTRMQHEKPHSRTSPKPGTMRLLDSNSMLYKRASVQEVCASADLTRQQ</sequence>
<reference evidence="2" key="1">
    <citation type="journal article" date="2020" name="Stud. Mycol.">
        <title>101 Dothideomycetes genomes: a test case for predicting lifestyles and emergence of pathogens.</title>
        <authorList>
            <person name="Haridas S."/>
            <person name="Albert R."/>
            <person name="Binder M."/>
            <person name="Bloem J."/>
            <person name="Labutti K."/>
            <person name="Salamov A."/>
            <person name="Andreopoulos B."/>
            <person name="Baker S."/>
            <person name="Barry K."/>
            <person name="Bills G."/>
            <person name="Bluhm B."/>
            <person name="Cannon C."/>
            <person name="Castanera R."/>
            <person name="Culley D."/>
            <person name="Daum C."/>
            <person name="Ezra D."/>
            <person name="Gonzalez J."/>
            <person name="Henrissat B."/>
            <person name="Kuo A."/>
            <person name="Liang C."/>
            <person name="Lipzen A."/>
            <person name="Lutzoni F."/>
            <person name="Magnuson J."/>
            <person name="Mondo S."/>
            <person name="Nolan M."/>
            <person name="Ohm R."/>
            <person name="Pangilinan J."/>
            <person name="Park H.-J."/>
            <person name="Ramirez L."/>
            <person name="Alfaro M."/>
            <person name="Sun H."/>
            <person name="Tritt A."/>
            <person name="Yoshinaga Y."/>
            <person name="Zwiers L.-H."/>
            <person name="Turgeon B."/>
            <person name="Goodwin S."/>
            <person name="Spatafora J."/>
            <person name="Crous P."/>
            <person name="Grigoriev I."/>
        </authorList>
    </citation>
    <scope>NUCLEOTIDE SEQUENCE</scope>
    <source>
        <strain evidence="2">CBS 119925</strain>
    </source>
</reference>
<feature type="region of interest" description="Disordered" evidence="1">
    <location>
        <begin position="18"/>
        <end position="50"/>
    </location>
</feature>
<keyword evidence="3" id="KW-1185">Reference proteome</keyword>
<evidence type="ECO:0000313" key="3">
    <source>
        <dbReference type="Proteomes" id="UP000799440"/>
    </source>
</evidence>
<evidence type="ECO:0000313" key="2">
    <source>
        <dbReference type="EMBL" id="KAF2744413.1"/>
    </source>
</evidence>
<evidence type="ECO:0000256" key="1">
    <source>
        <dbReference type="SAM" id="MobiDB-lite"/>
    </source>
</evidence>
<dbReference type="AlphaFoldDB" id="A0A6A6V310"/>
<dbReference type="Proteomes" id="UP000799440">
    <property type="component" value="Unassembled WGS sequence"/>
</dbReference>
<name>A0A6A6V310_9PLEO</name>
<proteinExistence type="predicted"/>
<accession>A0A6A6V310</accession>
<dbReference type="EMBL" id="MU006589">
    <property type="protein sequence ID" value="KAF2744413.1"/>
    <property type="molecule type" value="Genomic_DNA"/>
</dbReference>
<organism evidence="2 3">
    <name type="scientific">Sporormia fimetaria CBS 119925</name>
    <dbReference type="NCBI Taxonomy" id="1340428"/>
    <lineage>
        <taxon>Eukaryota</taxon>
        <taxon>Fungi</taxon>
        <taxon>Dikarya</taxon>
        <taxon>Ascomycota</taxon>
        <taxon>Pezizomycotina</taxon>
        <taxon>Dothideomycetes</taxon>
        <taxon>Pleosporomycetidae</taxon>
        <taxon>Pleosporales</taxon>
        <taxon>Sporormiaceae</taxon>
        <taxon>Sporormia</taxon>
    </lineage>
</organism>
<gene>
    <name evidence="2" type="ORF">M011DRAFT_172659</name>
</gene>
<feature type="compositionally biased region" description="Polar residues" evidence="1">
    <location>
        <begin position="19"/>
        <end position="33"/>
    </location>
</feature>